<gene>
    <name evidence="1" type="ORF">OPS25_04255</name>
</gene>
<dbReference type="Proteomes" id="UP001142810">
    <property type="component" value="Unassembled WGS sequence"/>
</dbReference>
<keyword evidence="2" id="KW-1185">Reference proteome</keyword>
<proteinExistence type="predicted"/>
<reference evidence="1" key="1">
    <citation type="submission" date="2022-11" db="EMBL/GenBank/DDBJ databases">
        <title>Alteromonas sp. nov., isolated from sea water of the Qingdao.</title>
        <authorList>
            <person name="Wang Q."/>
        </authorList>
    </citation>
    <scope>NUCLEOTIDE SEQUENCE</scope>
    <source>
        <strain evidence="1">ASW11-7</strain>
    </source>
</reference>
<dbReference type="EMBL" id="JAPFRD010000005">
    <property type="protein sequence ID" value="MCW8107715.1"/>
    <property type="molecule type" value="Genomic_DNA"/>
</dbReference>
<dbReference type="RefSeq" id="WP_265616413.1">
    <property type="nucleotide sequence ID" value="NZ_JAPFRD010000005.1"/>
</dbReference>
<name>A0ABT3P5C6_9ALTE</name>
<comment type="caution">
    <text evidence="1">The sequence shown here is derived from an EMBL/GenBank/DDBJ whole genome shotgun (WGS) entry which is preliminary data.</text>
</comment>
<sequence>MNGGGWKGALSGAAMGAAGGFLGGWAGSLWSAGYRATSASVGANTIALAVVANSEDE</sequence>
<accession>A0ABT3P5C6</accession>
<evidence type="ECO:0000313" key="2">
    <source>
        <dbReference type="Proteomes" id="UP001142810"/>
    </source>
</evidence>
<organism evidence="1 2">
    <name type="scientific">Alteromonas aquimaris</name>
    <dbReference type="NCBI Taxonomy" id="2998417"/>
    <lineage>
        <taxon>Bacteria</taxon>
        <taxon>Pseudomonadati</taxon>
        <taxon>Pseudomonadota</taxon>
        <taxon>Gammaproteobacteria</taxon>
        <taxon>Alteromonadales</taxon>
        <taxon>Alteromonadaceae</taxon>
        <taxon>Alteromonas/Salinimonas group</taxon>
        <taxon>Alteromonas</taxon>
    </lineage>
</organism>
<evidence type="ECO:0000313" key="1">
    <source>
        <dbReference type="EMBL" id="MCW8107715.1"/>
    </source>
</evidence>
<protein>
    <submittedName>
        <fullName evidence="1">Uncharacterized protein</fullName>
    </submittedName>
</protein>